<dbReference type="InterPro" id="IPR036402">
    <property type="entry name" value="EF-Ts_dimer_sf"/>
</dbReference>
<gene>
    <name evidence="8" type="ORF">PCYB_084420</name>
</gene>
<dbReference type="PANTHER" id="PTHR11741">
    <property type="entry name" value="ELONGATION FACTOR TS"/>
    <property type="match status" value="1"/>
</dbReference>
<evidence type="ECO:0000313" key="8">
    <source>
        <dbReference type="EMBL" id="GAB66281.1"/>
    </source>
</evidence>
<comment type="function">
    <text evidence="4">Associates with the EF-Tu.GDP complex and induces the exchange of GDP to GTP. It remains bound to the aminoacyl-tRNA.EF-Tu.GTP complex up to the GTP hydrolysis stage on the ribosome.</text>
</comment>
<dbReference type="PANTHER" id="PTHR11741:SF0">
    <property type="entry name" value="ELONGATION FACTOR TS, MITOCHONDRIAL"/>
    <property type="match status" value="1"/>
</dbReference>
<dbReference type="Gene3D" id="1.10.286.20">
    <property type="match status" value="1"/>
</dbReference>
<feature type="domain" description="Translation elongation factor EFTs/EF1B dimerisation" evidence="7">
    <location>
        <begin position="228"/>
        <end position="408"/>
    </location>
</feature>
<evidence type="ECO:0000256" key="6">
    <source>
        <dbReference type="SAM" id="SignalP"/>
    </source>
</evidence>
<proteinExistence type="inferred from homology"/>
<evidence type="ECO:0000256" key="3">
    <source>
        <dbReference type="ARBA" id="ARBA00022917"/>
    </source>
</evidence>
<dbReference type="HAMAP" id="MF_00050">
    <property type="entry name" value="EF_Ts"/>
    <property type="match status" value="1"/>
</dbReference>
<dbReference type="PhylomeDB" id="K6UDA9"/>
<keyword evidence="3 4" id="KW-0648">Protein biosynthesis</keyword>
<dbReference type="GO" id="GO:0005739">
    <property type="term" value="C:mitochondrion"/>
    <property type="evidence" value="ECO:0007669"/>
    <property type="project" value="UniProtKB-SubCell"/>
</dbReference>
<reference evidence="8 9" key="1">
    <citation type="journal article" date="2012" name="Nat. Genet.">
        <title>Plasmodium cynomolgi genome sequences provide insight into Plasmodium vivax and the monkey malaria clade.</title>
        <authorList>
            <person name="Tachibana S."/>
            <person name="Sullivan S.A."/>
            <person name="Kawai S."/>
            <person name="Nakamura S."/>
            <person name="Kim H.R."/>
            <person name="Goto N."/>
            <person name="Arisue N."/>
            <person name="Palacpac N.M.Q."/>
            <person name="Honma H."/>
            <person name="Yagi M."/>
            <person name="Tougan T."/>
            <person name="Katakai Y."/>
            <person name="Kaneko O."/>
            <person name="Mita T."/>
            <person name="Kita K."/>
            <person name="Yasutomi Y."/>
            <person name="Sutton P.L."/>
            <person name="Shakhbatyan R."/>
            <person name="Horii T."/>
            <person name="Yasunaga T."/>
            <person name="Barnwell J.W."/>
            <person name="Escalante A.A."/>
            <person name="Carlton J.M."/>
            <person name="Tanabe K."/>
        </authorList>
    </citation>
    <scope>NUCLEOTIDE SEQUENCE [LARGE SCALE GENOMIC DNA]</scope>
    <source>
        <strain evidence="8 9">B</strain>
    </source>
</reference>
<keyword evidence="4" id="KW-0496">Mitochondrion</keyword>
<protein>
    <recommendedName>
        <fullName evidence="4">Elongation factor Ts, mitochondrial</fullName>
        <shortName evidence="4">EF-Ts</shortName>
        <shortName evidence="4">EF-TsMt</shortName>
    </recommendedName>
</protein>
<sequence>MKLHTLVMLILMLGSPLLPQHRCYRSSHTFQLVNTLNKFVVIRKWDFRSNLCANPPSEHLQKLKYVREVTNASIQICNDALKECKDDVEKAIELVRRSAKNASFVSTNVKVKTEGLVGCQMEGDKVVMLEVLTDSDFVARNEKFVRFVRTLLCAALAGGSHRGEGNRADSETQESRNETQNEALNETHETHSEAHDTHNAVLTCAGASSPGATPLLSLPYDDHSGEPATTVGEQINYLRNIFREDIRIGRFTKYERKNENQFLHYYIHNQVEEKIGTSGVLLVLTVGQLTEKLKNKGECIADVANDIALHILSAKPVSVSISDLPEQVVEREKAIIRESLRGLKKPENILDNMVNGKIRKFYSSVVLLEQEYMLDDTKRKVSQVIRDFCKKHDMNISVSHFDTFIVGEKNILRE</sequence>
<dbReference type="InterPro" id="IPR001816">
    <property type="entry name" value="Transl_elong_EFTs/EF1B"/>
</dbReference>
<feature type="signal peptide" evidence="6">
    <location>
        <begin position="1"/>
        <end position="19"/>
    </location>
</feature>
<organism evidence="8 9">
    <name type="scientific">Plasmodium cynomolgi (strain B)</name>
    <dbReference type="NCBI Taxonomy" id="1120755"/>
    <lineage>
        <taxon>Eukaryota</taxon>
        <taxon>Sar</taxon>
        <taxon>Alveolata</taxon>
        <taxon>Apicomplexa</taxon>
        <taxon>Aconoidasida</taxon>
        <taxon>Haemosporida</taxon>
        <taxon>Plasmodiidae</taxon>
        <taxon>Plasmodium</taxon>
        <taxon>Plasmodium (Plasmodium)</taxon>
    </lineage>
</organism>
<dbReference type="Proteomes" id="UP000006319">
    <property type="component" value="Chromosome 8"/>
</dbReference>
<keyword evidence="2 4" id="KW-0251">Elongation factor</keyword>
<feature type="region of interest" description="Disordered" evidence="5">
    <location>
        <begin position="159"/>
        <end position="195"/>
    </location>
</feature>
<dbReference type="eggNOG" id="KOG1071">
    <property type="taxonomic scope" value="Eukaryota"/>
</dbReference>
<accession>K6UDA9</accession>
<feature type="chain" id="PRO_5003894930" description="Elongation factor Ts, mitochondrial" evidence="6">
    <location>
        <begin position="20"/>
        <end position="414"/>
    </location>
</feature>
<dbReference type="GeneID" id="14692633"/>
<evidence type="ECO:0000256" key="5">
    <source>
        <dbReference type="SAM" id="MobiDB-lite"/>
    </source>
</evidence>
<evidence type="ECO:0000256" key="1">
    <source>
        <dbReference type="ARBA" id="ARBA00005532"/>
    </source>
</evidence>
<keyword evidence="6" id="KW-0732">Signal</keyword>
<dbReference type="OrthoDB" id="277235at2759"/>
<dbReference type="GO" id="GO:0003746">
    <property type="term" value="F:translation elongation factor activity"/>
    <property type="evidence" value="ECO:0007669"/>
    <property type="project" value="UniProtKB-UniRule"/>
</dbReference>
<dbReference type="OMA" id="QEYMLDD"/>
<dbReference type="VEuPathDB" id="PlasmoDB:PCYB_084420"/>
<dbReference type="InterPro" id="IPR014039">
    <property type="entry name" value="Transl_elong_EFTs/EF1B_dimer"/>
</dbReference>
<feature type="compositionally biased region" description="Basic and acidic residues" evidence="5">
    <location>
        <begin position="161"/>
        <end position="195"/>
    </location>
</feature>
<comment type="similarity">
    <text evidence="1 4">Belongs to the EF-Ts family.</text>
</comment>
<dbReference type="Pfam" id="PF00889">
    <property type="entry name" value="EF_TS"/>
    <property type="match status" value="1"/>
</dbReference>
<keyword evidence="9" id="KW-1185">Reference proteome</keyword>
<dbReference type="SUPFAM" id="SSF46934">
    <property type="entry name" value="UBA-like"/>
    <property type="match status" value="1"/>
</dbReference>
<dbReference type="Gene3D" id="1.10.8.10">
    <property type="entry name" value="DNA helicase RuvA subunit, C-terminal domain"/>
    <property type="match status" value="1"/>
</dbReference>
<dbReference type="EMBL" id="DF157100">
    <property type="protein sequence ID" value="GAB66281.1"/>
    <property type="molecule type" value="Genomic_DNA"/>
</dbReference>
<dbReference type="RefSeq" id="XP_004222228.1">
    <property type="nucleotide sequence ID" value="XM_004222180.1"/>
</dbReference>
<dbReference type="GO" id="GO:0070125">
    <property type="term" value="P:mitochondrial translational elongation"/>
    <property type="evidence" value="ECO:0007669"/>
    <property type="project" value="TreeGrafter"/>
</dbReference>
<comment type="subcellular location">
    <subcellularLocation>
        <location evidence="4">Mitochondrion</location>
    </subcellularLocation>
</comment>
<evidence type="ECO:0000313" key="9">
    <source>
        <dbReference type="Proteomes" id="UP000006319"/>
    </source>
</evidence>
<dbReference type="SUPFAM" id="SSF54713">
    <property type="entry name" value="Elongation factor Ts (EF-Ts), dimerisation domain"/>
    <property type="match status" value="1"/>
</dbReference>
<evidence type="ECO:0000256" key="4">
    <source>
        <dbReference type="HAMAP-Rule" id="MF_03135"/>
    </source>
</evidence>
<dbReference type="KEGG" id="pcy:PCYB_084420"/>
<evidence type="ECO:0000256" key="2">
    <source>
        <dbReference type="ARBA" id="ARBA00022768"/>
    </source>
</evidence>
<evidence type="ECO:0000259" key="7">
    <source>
        <dbReference type="Pfam" id="PF00889"/>
    </source>
</evidence>
<dbReference type="InterPro" id="IPR009060">
    <property type="entry name" value="UBA-like_sf"/>
</dbReference>
<name>K6UDA9_PLACD</name>
<dbReference type="Gene3D" id="3.30.479.20">
    <property type="entry name" value="Elongation factor Ts, dimerisation domain"/>
    <property type="match status" value="2"/>
</dbReference>
<dbReference type="AlphaFoldDB" id="K6UDA9"/>